<reference evidence="2" key="1">
    <citation type="journal article" date="2019" name="Science">
        <title>Mutation of a bHLH transcription factor allowed almond domestication.</title>
        <authorList>
            <person name="Sanchez-Perez R."/>
            <person name="Pavan S."/>
            <person name="Mazzeo R."/>
            <person name="Moldovan C."/>
            <person name="Aiese Cigliano R."/>
            <person name="Del Cueto J."/>
            <person name="Ricciardi F."/>
            <person name="Lotti C."/>
            <person name="Ricciardi L."/>
            <person name="Dicenta F."/>
            <person name="Lopez-Marques R.L."/>
            <person name="Lindberg Moller B."/>
        </authorList>
    </citation>
    <scope>NUCLEOTIDE SEQUENCE</scope>
</reference>
<evidence type="ECO:0000256" key="1">
    <source>
        <dbReference type="SAM" id="MobiDB-lite"/>
    </source>
</evidence>
<gene>
    <name evidence="2" type="ORF">Prudu_162S000100</name>
</gene>
<feature type="region of interest" description="Disordered" evidence="1">
    <location>
        <begin position="1"/>
        <end position="47"/>
    </location>
</feature>
<feature type="region of interest" description="Disordered" evidence="1">
    <location>
        <begin position="75"/>
        <end position="98"/>
    </location>
</feature>
<sequence>MAEDRSRIEAEQLNKSPQERRQGDRNEQELQHNENNSETENTDESNETFNILENEIIANESTDIGIRDTYNEYHEGGGVDDVHQARRGRNHNIGGNSIYSNKSKRAGISKVGNKYYKKSSVPFLLSLLLQPVMEEDDGSNRYSATNEIIDHDGAADVGIFEPPTQMSTGATPSKAKVAEEESQMLGFQAVTT</sequence>
<dbReference type="EMBL" id="AP020499">
    <property type="protein sequence ID" value="BBN67713.1"/>
    <property type="molecule type" value="Genomic_DNA"/>
</dbReference>
<feature type="compositionally biased region" description="Basic and acidic residues" evidence="1">
    <location>
        <begin position="75"/>
        <end position="84"/>
    </location>
</feature>
<feature type="compositionally biased region" description="Basic and acidic residues" evidence="1">
    <location>
        <begin position="1"/>
        <end position="32"/>
    </location>
</feature>
<organism evidence="2">
    <name type="scientific">Prunus dulcis</name>
    <name type="common">Almond</name>
    <name type="synonym">Amygdalus dulcis</name>
    <dbReference type="NCBI Taxonomy" id="3755"/>
    <lineage>
        <taxon>Eukaryota</taxon>
        <taxon>Viridiplantae</taxon>
        <taxon>Streptophyta</taxon>
        <taxon>Embryophyta</taxon>
        <taxon>Tracheophyta</taxon>
        <taxon>Spermatophyta</taxon>
        <taxon>Magnoliopsida</taxon>
        <taxon>eudicotyledons</taxon>
        <taxon>Gunneridae</taxon>
        <taxon>Pentapetalae</taxon>
        <taxon>rosids</taxon>
        <taxon>fabids</taxon>
        <taxon>Rosales</taxon>
        <taxon>Rosaceae</taxon>
        <taxon>Amygdaloideae</taxon>
        <taxon>Amygdaleae</taxon>
        <taxon>Prunus</taxon>
    </lineage>
</organism>
<accession>A0A5H2XH32</accession>
<dbReference type="AlphaFoldDB" id="A0A5H2XH32"/>
<name>A0A5H2XH32_PRUDU</name>
<proteinExistence type="predicted"/>
<protein>
    <submittedName>
        <fullName evidence="2">Uncharacterized protein</fullName>
    </submittedName>
</protein>
<evidence type="ECO:0000313" key="2">
    <source>
        <dbReference type="EMBL" id="BBN67713.1"/>
    </source>
</evidence>
<feature type="region of interest" description="Disordered" evidence="1">
    <location>
        <begin position="162"/>
        <end position="182"/>
    </location>
</feature>